<keyword evidence="4 6" id="KW-0560">Oxidoreductase</keyword>
<evidence type="ECO:0000256" key="2">
    <source>
        <dbReference type="ARBA" id="ARBA00022723"/>
    </source>
</evidence>
<dbReference type="EMBL" id="WHWC01000014">
    <property type="protein sequence ID" value="KAG8370385.1"/>
    <property type="molecule type" value="Genomic_DNA"/>
</dbReference>
<accession>A0AAV6WNB2</accession>
<dbReference type="InterPro" id="IPR026992">
    <property type="entry name" value="DIOX_N"/>
</dbReference>
<evidence type="ECO:0000256" key="6">
    <source>
        <dbReference type="RuleBase" id="RU003682"/>
    </source>
</evidence>
<keyword evidence="9" id="KW-1185">Reference proteome</keyword>
<dbReference type="PROSITE" id="PS51471">
    <property type="entry name" value="FE2OG_OXY"/>
    <property type="match status" value="1"/>
</dbReference>
<evidence type="ECO:0000256" key="3">
    <source>
        <dbReference type="ARBA" id="ARBA00022896"/>
    </source>
</evidence>
<evidence type="ECO:0000259" key="7">
    <source>
        <dbReference type="PROSITE" id="PS51471"/>
    </source>
</evidence>
<dbReference type="FunFam" id="2.60.120.330:FF:000005">
    <property type="entry name" value="1-aminocyclopropane-1-carboxylate oxidase homolog 1"/>
    <property type="match status" value="1"/>
</dbReference>
<comment type="similarity">
    <text evidence="1 6">Belongs to the iron/ascorbate-dependent oxidoreductase family.</text>
</comment>
<keyword evidence="3" id="KW-0847">Vitamin C</keyword>
<name>A0AAV6WNB2_9LAMI</name>
<evidence type="ECO:0000256" key="5">
    <source>
        <dbReference type="ARBA" id="ARBA00023004"/>
    </source>
</evidence>
<comment type="caution">
    <text evidence="8">The sequence shown here is derived from an EMBL/GenBank/DDBJ whole genome shotgun (WGS) entry which is preliminary data.</text>
</comment>
<dbReference type="GO" id="GO:0046872">
    <property type="term" value="F:metal ion binding"/>
    <property type="evidence" value="ECO:0007669"/>
    <property type="project" value="UniProtKB-KW"/>
</dbReference>
<dbReference type="AlphaFoldDB" id="A0AAV6WNB2"/>
<evidence type="ECO:0000313" key="8">
    <source>
        <dbReference type="EMBL" id="KAG8370385.1"/>
    </source>
</evidence>
<feature type="domain" description="Fe2OG dioxygenase" evidence="7">
    <location>
        <begin position="217"/>
        <end position="305"/>
    </location>
</feature>
<dbReference type="PANTHER" id="PTHR10209:SF859">
    <property type="entry name" value="OS03G0690500 PROTEIN"/>
    <property type="match status" value="1"/>
</dbReference>
<dbReference type="GO" id="GO:0009805">
    <property type="term" value="P:coumarin biosynthetic process"/>
    <property type="evidence" value="ECO:0007669"/>
    <property type="project" value="UniProtKB-ARBA"/>
</dbReference>
<reference evidence="8" key="1">
    <citation type="submission" date="2019-10" db="EMBL/GenBank/DDBJ databases">
        <authorList>
            <person name="Zhang R."/>
            <person name="Pan Y."/>
            <person name="Wang J."/>
            <person name="Ma R."/>
            <person name="Yu S."/>
        </authorList>
    </citation>
    <scope>NUCLEOTIDE SEQUENCE</scope>
    <source>
        <strain evidence="8">LA-IB0</strain>
        <tissue evidence="8">Leaf</tissue>
    </source>
</reference>
<evidence type="ECO:0000313" key="9">
    <source>
        <dbReference type="Proteomes" id="UP000826271"/>
    </source>
</evidence>
<evidence type="ECO:0000256" key="1">
    <source>
        <dbReference type="ARBA" id="ARBA00008056"/>
    </source>
</evidence>
<keyword evidence="5 6" id="KW-0408">Iron</keyword>
<dbReference type="GO" id="GO:0016706">
    <property type="term" value="F:2-oxoglutarate-dependent dioxygenase activity"/>
    <property type="evidence" value="ECO:0007669"/>
    <property type="project" value="UniProtKB-ARBA"/>
</dbReference>
<dbReference type="InterPro" id="IPR005123">
    <property type="entry name" value="Oxoglu/Fe-dep_dioxygenase_dom"/>
</dbReference>
<dbReference type="Gene3D" id="2.60.120.330">
    <property type="entry name" value="B-lactam Antibiotic, Isopenicillin N Synthase, Chain"/>
    <property type="match status" value="1"/>
</dbReference>
<gene>
    <name evidence="8" type="ORF">BUALT_Bualt14G0111500</name>
</gene>
<keyword evidence="2 6" id="KW-0479">Metal-binding</keyword>
<proteinExistence type="inferred from homology"/>
<protein>
    <recommendedName>
        <fullName evidence="7">Fe2OG dioxygenase domain-containing protein</fullName>
    </recommendedName>
</protein>
<dbReference type="InterPro" id="IPR044861">
    <property type="entry name" value="IPNS-like_FE2OG_OXY"/>
</dbReference>
<dbReference type="SUPFAM" id="SSF51197">
    <property type="entry name" value="Clavaminate synthase-like"/>
    <property type="match status" value="1"/>
</dbReference>
<evidence type="ECO:0000256" key="4">
    <source>
        <dbReference type="ARBA" id="ARBA00023002"/>
    </source>
</evidence>
<dbReference type="GO" id="GO:0002238">
    <property type="term" value="P:response to molecule of fungal origin"/>
    <property type="evidence" value="ECO:0007669"/>
    <property type="project" value="UniProtKB-ARBA"/>
</dbReference>
<dbReference type="Pfam" id="PF03171">
    <property type="entry name" value="2OG-FeII_Oxy"/>
    <property type="match status" value="1"/>
</dbReference>
<organism evidence="8 9">
    <name type="scientific">Buddleja alternifolia</name>
    <dbReference type="NCBI Taxonomy" id="168488"/>
    <lineage>
        <taxon>Eukaryota</taxon>
        <taxon>Viridiplantae</taxon>
        <taxon>Streptophyta</taxon>
        <taxon>Embryophyta</taxon>
        <taxon>Tracheophyta</taxon>
        <taxon>Spermatophyta</taxon>
        <taxon>Magnoliopsida</taxon>
        <taxon>eudicotyledons</taxon>
        <taxon>Gunneridae</taxon>
        <taxon>Pentapetalae</taxon>
        <taxon>asterids</taxon>
        <taxon>lamiids</taxon>
        <taxon>Lamiales</taxon>
        <taxon>Scrophulariaceae</taxon>
        <taxon>Buddlejeae</taxon>
        <taxon>Buddleja</taxon>
    </lineage>
</organism>
<dbReference type="Proteomes" id="UP000826271">
    <property type="component" value="Unassembled WGS sequence"/>
</dbReference>
<dbReference type="PANTHER" id="PTHR10209">
    <property type="entry name" value="OXIDOREDUCTASE, 2OG-FE II OXYGENASE FAMILY PROTEIN"/>
    <property type="match status" value="1"/>
</dbReference>
<dbReference type="Pfam" id="PF14226">
    <property type="entry name" value="DIOX_N"/>
    <property type="match status" value="1"/>
</dbReference>
<sequence length="356" mass="40072">MATESSAEHQPSSSRMKELRDFDETKAGVKGLVDAGITKVPLMFIHPPEALTFTTSPKSGQFSLPTIDLDGMGKDPIRHKQIVDRIRDASESWGFFRVINHGISLHTLEDMINGTRNFHEQDVEIKEPFYTREHRKGLVYCSNYNLYTLVTQPIGEWRDMFTCYMTPVMPEPEDLPVVCREILIEYSKQVMELGCSLFRLLSEGLGLEQNHLLDMGCAEGLTLIGHYYPPCPEPELTIGIRKHSDNTFMTILLQDDVGGLQILHQNEWVNVEPIISNDKFTSVEHRVLAKSVGPRTSVASFFSTGRNPSSKAYGPIKELLSVENPPKYGAMTIMEYNKCFQANGADGSLTLQQLKL</sequence>
<dbReference type="GO" id="GO:0031418">
    <property type="term" value="F:L-ascorbic acid binding"/>
    <property type="evidence" value="ECO:0007669"/>
    <property type="project" value="UniProtKB-KW"/>
</dbReference>
<dbReference type="InterPro" id="IPR027443">
    <property type="entry name" value="IPNS-like_sf"/>
</dbReference>